<name>A0AAJ6BHZ2_9BACT</name>
<comment type="similarity">
    <text evidence="2">Belongs to the SusD family.</text>
</comment>
<keyword evidence="3" id="KW-0732">Signal</keyword>
<dbReference type="Gene3D" id="1.25.40.390">
    <property type="match status" value="1"/>
</dbReference>
<feature type="domain" description="SusD-like N-terminal" evidence="7">
    <location>
        <begin position="67"/>
        <end position="216"/>
    </location>
</feature>
<dbReference type="EMBL" id="CP119311">
    <property type="protein sequence ID" value="WEK37788.1"/>
    <property type="molecule type" value="Genomic_DNA"/>
</dbReference>
<feature type="domain" description="RagB/SusD" evidence="6">
    <location>
        <begin position="321"/>
        <end position="632"/>
    </location>
</feature>
<gene>
    <name evidence="8" type="ORF">P0Y53_09765</name>
</gene>
<proteinExistence type="inferred from homology"/>
<evidence type="ECO:0000256" key="1">
    <source>
        <dbReference type="ARBA" id="ARBA00004442"/>
    </source>
</evidence>
<dbReference type="AlphaFoldDB" id="A0AAJ6BHZ2"/>
<dbReference type="SUPFAM" id="SSF48452">
    <property type="entry name" value="TPR-like"/>
    <property type="match status" value="1"/>
</dbReference>
<dbReference type="Pfam" id="PF14322">
    <property type="entry name" value="SusD-like_3"/>
    <property type="match status" value="1"/>
</dbReference>
<evidence type="ECO:0000256" key="2">
    <source>
        <dbReference type="ARBA" id="ARBA00006275"/>
    </source>
</evidence>
<evidence type="ECO:0000313" key="8">
    <source>
        <dbReference type="EMBL" id="WEK37788.1"/>
    </source>
</evidence>
<sequence>MKKVRNYIGLVFLLLAILPGCSKWMDRDSRDILTEDQAFSSYDGVNSIIAGFYSRLRDEQDFITDGNSEDINRWDEALRGTGVYNQLDYGIGYRTYWDYTLIRDINVFLRDLEEKGSQLRDTDKKFFHAEGRFLRAYVYFELVKRMGGVPLVTEVFDYTAGAKAEDYTRPRAKESEVYDFIGSEVDAIKEDLVTASPAANRASKGAALALKSRTMLYAATIAKYTPDRPALNLTTPGGEVGIDAQKANDYFRSSLAASEELLLLNYSLYNAHTDKATNFYEMGIRKTSNPELIFIKDYDGVQLLNQFTGRNIARSIRSTAIGGSLTNPVLNLLEDYEKLDNTEAAFVTLQSGSETVEDMNSNSSALNYKVYDNAGDIFLDRDPRLQGTVLAPGSSFKGKNLQFWAGLAVWNAGTGGYDFRYVQQMNDLLSTNNQLKYYDGRQITGDDGPHRSSDDVSHTGFLLRKYVDQEAGADVAGKSTVAYIRFRLGEIYLNAAEAAFELNEPAKALGWIRDLRRRAGFPVDITSVTLEAIRHERRVELAFEDHRFYDAKRWRIADQLWDGGAGNEHAVLRVLWPYKVYRPGHASDGKWIYRRMKAIKRVNPLRFLAGNYYSEIPADAISRNPLLVKNPNH</sequence>
<evidence type="ECO:0000259" key="7">
    <source>
        <dbReference type="Pfam" id="PF14322"/>
    </source>
</evidence>
<evidence type="ECO:0000256" key="4">
    <source>
        <dbReference type="ARBA" id="ARBA00023136"/>
    </source>
</evidence>
<dbReference type="Pfam" id="PF07980">
    <property type="entry name" value="SusD_RagB"/>
    <property type="match status" value="1"/>
</dbReference>
<dbReference type="InterPro" id="IPR012944">
    <property type="entry name" value="SusD_RagB_dom"/>
</dbReference>
<dbReference type="InterPro" id="IPR011990">
    <property type="entry name" value="TPR-like_helical_dom_sf"/>
</dbReference>
<reference evidence="8" key="1">
    <citation type="submission" date="2023-03" db="EMBL/GenBank/DDBJ databases">
        <title>Andean soil-derived lignocellulolytic bacterial consortium as a source of novel taxa and putative plastic-active enzymes.</title>
        <authorList>
            <person name="Diaz-Garcia L."/>
            <person name="Chuvochina M."/>
            <person name="Feuerriegel G."/>
            <person name="Bunk B."/>
            <person name="Sproer C."/>
            <person name="Streit W.R."/>
            <person name="Rodriguez L.M."/>
            <person name="Overmann J."/>
            <person name="Jimenez D.J."/>
        </authorList>
    </citation>
    <scope>NUCLEOTIDE SEQUENCE</scope>
    <source>
        <strain evidence="8">MAG 7</strain>
    </source>
</reference>
<comment type="subcellular location">
    <subcellularLocation>
        <location evidence="1">Cell outer membrane</location>
    </subcellularLocation>
</comment>
<organism evidence="8 9">
    <name type="scientific">Candidatus Pseudobacter hemicellulosilyticus</name>
    <dbReference type="NCBI Taxonomy" id="3121375"/>
    <lineage>
        <taxon>Bacteria</taxon>
        <taxon>Pseudomonadati</taxon>
        <taxon>Bacteroidota</taxon>
        <taxon>Chitinophagia</taxon>
        <taxon>Chitinophagales</taxon>
        <taxon>Chitinophagaceae</taxon>
        <taxon>Pseudobacter</taxon>
    </lineage>
</organism>
<evidence type="ECO:0000256" key="3">
    <source>
        <dbReference type="ARBA" id="ARBA00022729"/>
    </source>
</evidence>
<dbReference type="InterPro" id="IPR033985">
    <property type="entry name" value="SusD-like_N"/>
</dbReference>
<keyword evidence="5" id="KW-0998">Cell outer membrane</keyword>
<accession>A0AAJ6BHZ2</accession>
<protein>
    <submittedName>
        <fullName evidence="8">RagB/SusD family nutrient uptake outer membrane protein</fullName>
    </submittedName>
</protein>
<dbReference type="Proteomes" id="UP001220610">
    <property type="component" value="Chromosome"/>
</dbReference>
<evidence type="ECO:0000259" key="6">
    <source>
        <dbReference type="Pfam" id="PF07980"/>
    </source>
</evidence>
<dbReference type="GO" id="GO:0009279">
    <property type="term" value="C:cell outer membrane"/>
    <property type="evidence" value="ECO:0007669"/>
    <property type="project" value="UniProtKB-SubCell"/>
</dbReference>
<evidence type="ECO:0000313" key="9">
    <source>
        <dbReference type="Proteomes" id="UP001220610"/>
    </source>
</evidence>
<evidence type="ECO:0000256" key="5">
    <source>
        <dbReference type="ARBA" id="ARBA00023237"/>
    </source>
</evidence>
<keyword evidence="4" id="KW-0472">Membrane</keyword>